<protein>
    <submittedName>
        <fullName evidence="3">Tick transposon</fullName>
    </submittedName>
</protein>
<accession>A0A183JHC2</accession>
<dbReference type="AlphaFoldDB" id="A0A183JHC2"/>
<keyword evidence="2" id="KW-1185">Reference proteome</keyword>
<dbReference type="GO" id="GO:0016020">
    <property type="term" value="C:membrane"/>
    <property type="evidence" value="ECO:0007669"/>
    <property type="project" value="InterPro"/>
</dbReference>
<dbReference type="Proteomes" id="UP000279833">
    <property type="component" value="Unassembled WGS sequence"/>
</dbReference>
<dbReference type="EMBL" id="UZAK01001902">
    <property type="protein sequence ID" value="VDO72130.1"/>
    <property type="molecule type" value="Genomic_DNA"/>
</dbReference>
<reference evidence="1 2" key="2">
    <citation type="submission" date="2018-11" db="EMBL/GenBank/DDBJ databases">
        <authorList>
            <consortium name="Pathogen Informatics"/>
        </authorList>
    </citation>
    <scope>NUCLEOTIDE SEQUENCE [LARGE SCALE GENOMIC DNA]</scope>
    <source>
        <strain evidence="1">Dakar</strain>
        <strain evidence="2">Dakar, Senegal</strain>
    </source>
</reference>
<dbReference type="GO" id="GO:0005795">
    <property type="term" value="C:Golgi stack"/>
    <property type="evidence" value="ECO:0007669"/>
    <property type="project" value="InterPro"/>
</dbReference>
<reference evidence="3" key="1">
    <citation type="submission" date="2016-06" db="UniProtKB">
        <authorList>
            <consortium name="WormBaseParasite"/>
        </authorList>
    </citation>
    <scope>IDENTIFICATION</scope>
</reference>
<dbReference type="UniPathway" id="UPA00378"/>
<sequence>MVAGDQRLVHTPFVPSGYCSPCSLSVWNQSFPTPLDEPSMSTSPVKAPDVRFLSSQFGKQHRHHEKVLSRTSLAEAIYAWPVCVIERSMLIAHRGIHHQKNICSTESLATNILHMFNGPLLTKLYPTSLHLSEKIHTENLKQRVNGGWSDERDRSLCQSLFSNKWNKLLTQWAPKLIEYSPIY</sequence>
<dbReference type="Pfam" id="PF05060">
    <property type="entry name" value="MGAT2"/>
    <property type="match status" value="1"/>
</dbReference>
<dbReference type="GO" id="GO:0009312">
    <property type="term" value="P:oligosaccharide biosynthetic process"/>
    <property type="evidence" value="ECO:0007669"/>
    <property type="project" value="InterPro"/>
</dbReference>
<dbReference type="WBParaSite" id="SCUD_0000209501-mRNA-1">
    <property type="protein sequence ID" value="SCUD_0000209501-mRNA-1"/>
    <property type="gene ID" value="SCUD_0000209501"/>
</dbReference>
<proteinExistence type="predicted"/>
<evidence type="ECO:0000313" key="2">
    <source>
        <dbReference type="Proteomes" id="UP000279833"/>
    </source>
</evidence>
<gene>
    <name evidence="1" type="ORF">SCUD_LOCUS2096</name>
</gene>
<dbReference type="GO" id="GO:0008455">
    <property type="term" value="F:alpha-1,6-mannosylglycoprotein 2-beta-N-acetylglucosaminyltransferase activity"/>
    <property type="evidence" value="ECO:0007669"/>
    <property type="project" value="InterPro"/>
</dbReference>
<dbReference type="STRING" id="6186.A0A183JHC2"/>
<organism evidence="3">
    <name type="scientific">Schistosoma curassoni</name>
    <dbReference type="NCBI Taxonomy" id="6186"/>
    <lineage>
        <taxon>Eukaryota</taxon>
        <taxon>Metazoa</taxon>
        <taxon>Spiralia</taxon>
        <taxon>Lophotrochozoa</taxon>
        <taxon>Platyhelminthes</taxon>
        <taxon>Trematoda</taxon>
        <taxon>Digenea</taxon>
        <taxon>Strigeidida</taxon>
        <taxon>Schistosomatoidea</taxon>
        <taxon>Schistosomatidae</taxon>
        <taxon>Schistosoma</taxon>
    </lineage>
</organism>
<name>A0A183JHC2_9TREM</name>
<evidence type="ECO:0000313" key="1">
    <source>
        <dbReference type="EMBL" id="VDO72130.1"/>
    </source>
</evidence>
<evidence type="ECO:0000313" key="3">
    <source>
        <dbReference type="WBParaSite" id="SCUD_0000209501-mRNA-1"/>
    </source>
</evidence>
<dbReference type="InterPro" id="IPR007754">
    <property type="entry name" value="GlcNAc_II"/>
</dbReference>